<dbReference type="Proteomes" id="UP000632154">
    <property type="component" value="Unassembled WGS sequence"/>
</dbReference>
<name>A0ABQ3K056_9DEIO</name>
<proteinExistence type="predicted"/>
<evidence type="ECO:0000313" key="1">
    <source>
        <dbReference type="EMBL" id="GHF95864.1"/>
    </source>
</evidence>
<keyword evidence="2" id="KW-1185">Reference proteome</keyword>
<organism evidence="1 2">
    <name type="scientific">Deinococcus piscis</name>
    <dbReference type="NCBI Taxonomy" id="394230"/>
    <lineage>
        <taxon>Bacteria</taxon>
        <taxon>Thermotogati</taxon>
        <taxon>Deinococcota</taxon>
        <taxon>Deinococci</taxon>
        <taxon>Deinococcales</taxon>
        <taxon>Deinococcaceae</taxon>
        <taxon>Deinococcus</taxon>
    </lineage>
</organism>
<reference evidence="2" key="1">
    <citation type="journal article" date="2019" name="Int. J. Syst. Evol. Microbiol.">
        <title>The Global Catalogue of Microorganisms (GCM) 10K type strain sequencing project: providing services to taxonomists for standard genome sequencing and annotation.</title>
        <authorList>
            <consortium name="The Broad Institute Genomics Platform"/>
            <consortium name="The Broad Institute Genome Sequencing Center for Infectious Disease"/>
            <person name="Wu L."/>
            <person name="Ma J."/>
        </authorList>
    </citation>
    <scope>NUCLEOTIDE SEQUENCE [LARGE SCALE GENOMIC DNA]</scope>
    <source>
        <strain evidence="2">CGMCC 1.18439</strain>
    </source>
</reference>
<protein>
    <submittedName>
        <fullName evidence="1">Uncharacterized protein</fullName>
    </submittedName>
</protein>
<accession>A0ABQ3K056</accession>
<comment type="caution">
    <text evidence="1">The sequence shown here is derived from an EMBL/GenBank/DDBJ whole genome shotgun (WGS) entry which is preliminary data.</text>
</comment>
<dbReference type="EMBL" id="BNAL01000003">
    <property type="protein sequence ID" value="GHF95864.1"/>
    <property type="molecule type" value="Genomic_DNA"/>
</dbReference>
<evidence type="ECO:0000313" key="2">
    <source>
        <dbReference type="Proteomes" id="UP000632154"/>
    </source>
</evidence>
<sequence length="285" mass="30309">MLTTPQARYADYWRAFLSELDLEPARPRAPYDTWLEAGRGSLPGEPLLVQLALGEILSLGTQVDAVLVPAGLPVHDDAWSGAFAELLPQRIAGLPPLVAVPDEPQALAAAAADLGQRLVGNAALVRRALEQVQPLGQPERREEWPALQRASQVSVGVIGPRSLLAHPELSAGLWQALSRYSLFPVPAHTLPTSQVSDRGERLSDPRAQAGDRWLYGAARLLEGKGAVQGLVLVAPMQDAGLQAALERVAAELHKPTLLLTLDAGQTEWPELAGFAARLGAGTGAE</sequence>
<gene>
    <name evidence="1" type="ORF">GCM10017783_04720</name>
</gene>